<sequence length="233" mass="26153">MTILMSLFPIVIIILIAAIISGVGRSVLQNAKFLNGKVIWFLLAGYGAILVISVIFSYTIPREASGTNSKKAQQIAEAFYANLNYGNLAEIEGVKVTDEWEFPFEGTVLDLRTVINENHAYVWVLVEKDEALTNEIRVSRYITPHVISDIEYTDLVVAPGLEINNETLSIIPPGRTNLKLSQFHKEFTITQFTGEKMFPGHDSTMSANLLYLRIPAQVKITTDEYVNLQYRGH</sequence>
<feature type="transmembrane region" description="Helical" evidence="1">
    <location>
        <begin position="40"/>
        <end position="60"/>
    </location>
</feature>
<proteinExistence type="predicted"/>
<dbReference type="Proteomes" id="UP000290649">
    <property type="component" value="Unassembled WGS sequence"/>
</dbReference>
<keyword evidence="3" id="KW-1185">Reference proteome</keyword>
<feature type="transmembrane region" description="Helical" evidence="1">
    <location>
        <begin position="6"/>
        <end position="28"/>
    </location>
</feature>
<reference evidence="2 3" key="1">
    <citation type="journal article" date="2019" name="Int. J. Syst. Evol. Microbiol.">
        <title>Anaerobacillus alkaliphilus sp. nov., a novel alkaliphilic and moderately halophilic bacterium.</title>
        <authorList>
            <person name="Borsodi A.K."/>
            <person name="Aszalos J.M."/>
            <person name="Bihari P."/>
            <person name="Nagy I."/>
            <person name="Schumann P."/>
            <person name="Sproer C."/>
            <person name="Kovacs A.L."/>
            <person name="Boka K."/>
            <person name="Dobosy P."/>
            <person name="Ovari M."/>
            <person name="Szili-Kovacs T."/>
            <person name="Toth E."/>
        </authorList>
    </citation>
    <scope>NUCLEOTIDE SEQUENCE [LARGE SCALE GENOMIC DNA]</scope>
    <source>
        <strain evidence="2 3">B16-10</strain>
    </source>
</reference>
<dbReference type="AlphaFoldDB" id="A0A4V1LG65"/>
<keyword evidence="1" id="KW-0472">Membrane</keyword>
<name>A0A4V1LG65_9BACI</name>
<organism evidence="2 3">
    <name type="scientific">Anaerobacillus alkaliphilus</name>
    <dbReference type="NCBI Taxonomy" id="1548597"/>
    <lineage>
        <taxon>Bacteria</taxon>
        <taxon>Bacillati</taxon>
        <taxon>Bacillota</taxon>
        <taxon>Bacilli</taxon>
        <taxon>Bacillales</taxon>
        <taxon>Bacillaceae</taxon>
        <taxon>Anaerobacillus</taxon>
    </lineage>
</organism>
<evidence type="ECO:0000313" key="2">
    <source>
        <dbReference type="EMBL" id="RXI98684.1"/>
    </source>
</evidence>
<keyword evidence="1" id="KW-1133">Transmembrane helix</keyword>
<comment type="caution">
    <text evidence="2">The sequence shown here is derived from an EMBL/GenBank/DDBJ whole genome shotgun (WGS) entry which is preliminary data.</text>
</comment>
<evidence type="ECO:0000313" key="3">
    <source>
        <dbReference type="Proteomes" id="UP000290649"/>
    </source>
</evidence>
<evidence type="ECO:0000256" key="1">
    <source>
        <dbReference type="SAM" id="Phobius"/>
    </source>
</evidence>
<dbReference type="OrthoDB" id="2842789at2"/>
<keyword evidence="1" id="KW-0812">Transmembrane</keyword>
<gene>
    <name evidence="2" type="ORF">DS745_20445</name>
</gene>
<dbReference type="EMBL" id="QOUX01000046">
    <property type="protein sequence ID" value="RXI98684.1"/>
    <property type="molecule type" value="Genomic_DNA"/>
</dbReference>
<protein>
    <submittedName>
        <fullName evidence="2">Uncharacterized protein</fullName>
    </submittedName>
</protein>
<accession>A0A4V1LG65</accession>
<dbReference type="RefSeq" id="WP_129080036.1">
    <property type="nucleotide sequence ID" value="NZ_QOUX01000046.1"/>
</dbReference>